<dbReference type="Gene3D" id="2.60.40.1120">
    <property type="entry name" value="Carboxypeptidase-like, regulatory domain"/>
    <property type="match status" value="1"/>
</dbReference>
<comment type="similarity">
    <text evidence="1">Belongs to the TonB-dependent receptor family.</text>
</comment>
<dbReference type="Pfam" id="PF07715">
    <property type="entry name" value="Plug"/>
    <property type="match status" value="1"/>
</dbReference>
<dbReference type="NCBIfam" id="TIGR04056">
    <property type="entry name" value="OMP_RagA_SusC"/>
    <property type="match status" value="1"/>
</dbReference>
<gene>
    <name evidence="3" type="ORF">ACFSKL_03500</name>
</gene>
<name>A0ABW4VID9_9BACT</name>
<dbReference type="Proteomes" id="UP001597361">
    <property type="component" value="Unassembled WGS sequence"/>
</dbReference>
<dbReference type="InterPro" id="IPR023996">
    <property type="entry name" value="TonB-dep_OMP_SusC/RagA"/>
</dbReference>
<organism evidence="3 4">
    <name type="scientific">Belliella marina</name>
    <dbReference type="NCBI Taxonomy" id="1644146"/>
    <lineage>
        <taxon>Bacteria</taxon>
        <taxon>Pseudomonadati</taxon>
        <taxon>Bacteroidota</taxon>
        <taxon>Cytophagia</taxon>
        <taxon>Cytophagales</taxon>
        <taxon>Cyclobacteriaceae</taxon>
        <taxon>Belliella</taxon>
    </lineage>
</organism>
<keyword evidence="1" id="KW-0998">Cell outer membrane</keyword>
<sequence>MKKILYYSKMIGRYYLYGFLLQVCCIPILLAANLTAQSKSLKQVFVNIEVENASLPQVFSILNEKTEFSFVYDSKSVNNLTPVSLKSNGESLEDVLLKLSASHQLSFQQVNERISVKSLQPNKQNPIEVNVTITGKVYDNEGVPLPGATVRVEGTNNGVATGLDGEFSIVAPENATLVVSYIGFITSKLKVLPNQTIYEIKLEVDDSALEEVVVIGYGEQKRANVLGAVETIMAEDIEDLPMANLGSALINRVPGVGVSQASGRPGANTSINIRNAAVFSASSSTEPLYVIDGFQMSKEDFDNLDATMVESITFLKDAAASIYGSRGANGVVLVTTKKGKPGKIKINYSGTHGISTATQMPQMLSGYDHAMLLNGLNLSNNSPENSLYTESELEYLRNTNNSWLDGLWGNAHLSRHTVNLSGGSDKVTYFAGANYYKETGNLQDLYVNKFGFRFGMNAEIVKGLNATVSLATDNSLVNRPQPKGITANAETMSETFSSLLLTPAWVPPYIDGKPVFSSTPGWHPQELPGSGSYNRSKSNGITVNASLEYKPQKIEGLTFRVQYGQNVRNNFGKEYYASYNLYEFIREGNHPTSGAGQTENVIFTNQINAIREIRNGNQIYLSHNNSMNYQLNESVSYTRSFGEHYLSVMVAAEQSETYGDNFFTRRDNQSVPGVDQIFAFSLDRNNWDNGGSGNENARMSYFGRLNYSFKDRYLLESSFRADASPNFPPGSDWGYFPSVAVGWKLSEENFFRDNVSFINNLKLRFQVGFTGNDQVAAFQWRTRYTQTTGMLFGNAMTNGLDNARTPNSQITWEKALYKNLGLDGTIFNHRLNFGFDFYDRLNYDMFNAPTATVPTTFGGVISDQNYGRLKSWGLEVNLGYNGKIGRDVYYNIGIITGRSDNRVLRRYISDRDAGTWRDTNGRRTDNGIEGYKSIGLVTSQEQLDAFLEQNPGYTIDGQIPRVGWMLFEDIDGDGRITSEDRTRIVNRQGGGFGMGHNMGLSYKGVKLSVNWSWSVGGYRVYDNNARQIPTHNRSALAIWNDSWSVLNPEGTMPALDARFASQVYDLWITSATMMRINNMNLSYSLPESLARRFGVPQFRVFATGTNLWDIVNKQDYKYSRTNNSFDYPAMRTFSFGLNFSL</sequence>
<dbReference type="PROSITE" id="PS52016">
    <property type="entry name" value="TONB_DEPENDENT_REC_3"/>
    <property type="match status" value="1"/>
</dbReference>
<evidence type="ECO:0000313" key="4">
    <source>
        <dbReference type="Proteomes" id="UP001597361"/>
    </source>
</evidence>
<dbReference type="SUPFAM" id="SSF49464">
    <property type="entry name" value="Carboxypeptidase regulatory domain-like"/>
    <property type="match status" value="1"/>
</dbReference>
<keyword evidence="1" id="KW-0812">Transmembrane</keyword>
<accession>A0ABW4VID9</accession>
<protein>
    <submittedName>
        <fullName evidence="3">SusC/RagA family TonB-linked outer membrane protein</fullName>
    </submittedName>
</protein>
<evidence type="ECO:0000313" key="3">
    <source>
        <dbReference type="EMBL" id="MFD2033839.1"/>
    </source>
</evidence>
<dbReference type="EMBL" id="JBHUHR010000012">
    <property type="protein sequence ID" value="MFD2033839.1"/>
    <property type="molecule type" value="Genomic_DNA"/>
</dbReference>
<feature type="domain" description="TonB-dependent receptor plug" evidence="2">
    <location>
        <begin position="224"/>
        <end position="331"/>
    </location>
</feature>
<comment type="subcellular location">
    <subcellularLocation>
        <location evidence="1">Cell outer membrane</location>
        <topology evidence="1">Multi-pass membrane protein</topology>
    </subcellularLocation>
</comment>
<dbReference type="InterPro" id="IPR008969">
    <property type="entry name" value="CarboxyPept-like_regulatory"/>
</dbReference>
<dbReference type="InterPro" id="IPR039426">
    <property type="entry name" value="TonB-dep_rcpt-like"/>
</dbReference>
<keyword evidence="1" id="KW-0813">Transport</keyword>
<dbReference type="SUPFAM" id="SSF56935">
    <property type="entry name" value="Porins"/>
    <property type="match status" value="1"/>
</dbReference>
<dbReference type="Pfam" id="PF13715">
    <property type="entry name" value="CarbopepD_reg_2"/>
    <property type="match status" value="1"/>
</dbReference>
<dbReference type="InterPro" id="IPR012910">
    <property type="entry name" value="Plug_dom"/>
</dbReference>
<keyword evidence="1" id="KW-0472">Membrane</keyword>
<dbReference type="InterPro" id="IPR037066">
    <property type="entry name" value="Plug_dom_sf"/>
</dbReference>
<dbReference type="NCBIfam" id="TIGR04057">
    <property type="entry name" value="SusC_RagA_signa"/>
    <property type="match status" value="1"/>
</dbReference>
<dbReference type="RefSeq" id="WP_376883529.1">
    <property type="nucleotide sequence ID" value="NZ_JBHUHR010000012.1"/>
</dbReference>
<reference evidence="4" key="1">
    <citation type="journal article" date="2019" name="Int. J. Syst. Evol. Microbiol.">
        <title>The Global Catalogue of Microorganisms (GCM) 10K type strain sequencing project: providing services to taxonomists for standard genome sequencing and annotation.</title>
        <authorList>
            <consortium name="The Broad Institute Genomics Platform"/>
            <consortium name="The Broad Institute Genome Sequencing Center for Infectious Disease"/>
            <person name="Wu L."/>
            <person name="Ma J."/>
        </authorList>
    </citation>
    <scope>NUCLEOTIDE SEQUENCE [LARGE SCALE GENOMIC DNA]</scope>
    <source>
        <strain evidence="4">CGMCC 1.15180</strain>
    </source>
</reference>
<keyword evidence="4" id="KW-1185">Reference proteome</keyword>
<proteinExistence type="inferred from homology"/>
<dbReference type="Gene3D" id="2.170.130.10">
    <property type="entry name" value="TonB-dependent receptor, plug domain"/>
    <property type="match status" value="1"/>
</dbReference>
<comment type="caution">
    <text evidence="3">The sequence shown here is derived from an EMBL/GenBank/DDBJ whole genome shotgun (WGS) entry which is preliminary data.</text>
</comment>
<evidence type="ECO:0000256" key="1">
    <source>
        <dbReference type="PROSITE-ProRule" id="PRU01360"/>
    </source>
</evidence>
<keyword evidence="1" id="KW-1134">Transmembrane beta strand</keyword>
<evidence type="ECO:0000259" key="2">
    <source>
        <dbReference type="Pfam" id="PF07715"/>
    </source>
</evidence>
<dbReference type="InterPro" id="IPR023997">
    <property type="entry name" value="TonB-dep_OMP_SusC/RagA_CS"/>
</dbReference>